<dbReference type="SUPFAM" id="SSF46894">
    <property type="entry name" value="C-terminal effector domain of the bipartite response regulators"/>
    <property type="match status" value="1"/>
</dbReference>
<dbReference type="Pfam" id="PF00196">
    <property type="entry name" value="GerE"/>
    <property type="match status" value="1"/>
</dbReference>
<dbReference type="SMART" id="SM00421">
    <property type="entry name" value="HTH_LUXR"/>
    <property type="match status" value="1"/>
</dbReference>
<dbReference type="InterPro" id="IPR027417">
    <property type="entry name" value="P-loop_NTPase"/>
</dbReference>
<dbReference type="SUPFAM" id="SSF52540">
    <property type="entry name" value="P-loop containing nucleoside triphosphate hydrolases"/>
    <property type="match status" value="1"/>
</dbReference>
<name>A0ABU9DD35_9BACL</name>
<evidence type="ECO:0000259" key="4">
    <source>
        <dbReference type="PROSITE" id="PS50043"/>
    </source>
</evidence>
<dbReference type="InterPro" id="IPR000792">
    <property type="entry name" value="Tscrpt_reg_LuxR_C"/>
</dbReference>
<organism evidence="5 6">
    <name type="scientific">Paenibacillus filicis</name>
    <dbReference type="NCBI Taxonomy" id="669464"/>
    <lineage>
        <taxon>Bacteria</taxon>
        <taxon>Bacillati</taxon>
        <taxon>Bacillota</taxon>
        <taxon>Bacilli</taxon>
        <taxon>Bacillales</taxon>
        <taxon>Paenibacillaceae</taxon>
        <taxon>Paenibacillus</taxon>
    </lineage>
</organism>
<keyword evidence="6" id="KW-1185">Reference proteome</keyword>
<dbReference type="InterPro" id="IPR041664">
    <property type="entry name" value="AAA_16"/>
</dbReference>
<comment type="caution">
    <text evidence="5">The sequence shown here is derived from an EMBL/GenBank/DDBJ whole genome shotgun (WGS) entry which is preliminary data.</text>
</comment>
<accession>A0ABU9DD35</accession>
<keyword evidence="3" id="KW-0804">Transcription</keyword>
<evidence type="ECO:0000256" key="2">
    <source>
        <dbReference type="ARBA" id="ARBA00023125"/>
    </source>
</evidence>
<dbReference type="PRINTS" id="PR00038">
    <property type="entry name" value="HTHLUXR"/>
</dbReference>
<sequence>MKAVNDPILLSTKLKMPAPRKRYIVRHELFAHLQRACEMKVIYVMGAAGMGKTSLLSSYIRENGLTEAAWLSLDEANDNLISFWHYWIAAASPFLGDDRDEILSLLRSHIEASSIERVLTHVINRLGGDQPYYLVLDDIHCIQNQELIDSIDYFLRSMPDNLHLVMLSREQPRFYFGEMAASGQFLLLDGHQLRFSAEEGLRFLKETLQLQASEEALRQMNDLAEGWIGGLQLVAAAGGVDRGLLRGAGSEITAQYLTREIFRLLSGEERRFLTVSCILTYWDQELCASLLPETDFPAMVGKLISQNLFIVCVDEDKGIYRYHPILGDYLVQQFAALPGDMQVQLHQAAARVLASRREHEEALRHLWAIRDYDGVKTLLRTMSETVETWMHIDRLPLQELVSDRNLAIQCLMFNLSNLRLSRTEEIGRAIQERYGDEEVSRGLYYLYPYIHGSLDRLHPQPVPLTLEQIEGLGLSPVTEALLLIVSSNVLLEERRYRESEKFAGRALERGCRGNVYMTFFGLSSKAQLMEEAGRLYDSLAVYARMEALLSSSPLTKSLGYNYYVGTLGVYHKQMDEENARKTLDAIRLILSEEEMPPLAVQVGYDYHQAEYDLLFGDGEQGAAIVSRMVEGGFADDLLHLDRLLTAMYARGRLSAELAERFVEAFRLQGEQRASLAALQLFAGLAGDRGEFDEALRQTESVLSFSRAHQNRLRLVEASLLKIRLLSLSGTAQERTVHNSLREAIYYAYEHRILQPFFLERSVLTPWLEPYARSAAAQLNDGERGFVQLALKLCSGENRTAENSREQLSARELEVLAELAKGLTNPEIAERLCISLATVKTHVIHIYGKLEVSTRLAAVQEAARRGLIRRFP</sequence>
<dbReference type="PROSITE" id="PS00622">
    <property type="entry name" value="HTH_LUXR_1"/>
    <property type="match status" value="1"/>
</dbReference>
<proteinExistence type="predicted"/>
<evidence type="ECO:0000313" key="6">
    <source>
        <dbReference type="Proteomes" id="UP001469365"/>
    </source>
</evidence>
<dbReference type="PROSITE" id="PS50043">
    <property type="entry name" value="HTH_LUXR_2"/>
    <property type="match status" value="1"/>
</dbReference>
<dbReference type="Pfam" id="PF25873">
    <property type="entry name" value="WHD_MalT"/>
    <property type="match status" value="1"/>
</dbReference>
<gene>
    <name evidence="5" type="ORF">WMW72_02000</name>
</gene>
<dbReference type="EMBL" id="JBBPCC010000001">
    <property type="protein sequence ID" value="MEK8126674.1"/>
    <property type="molecule type" value="Genomic_DNA"/>
</dbReference>
<dbReference type="RefSeq" id="WP_341413726.1">
    <property type="nucleotide sequence ID" value="NZ_JBBPCC010000001.1"/>
</dbReference>
<dbReference type="InterPro" id="IPR059106">
    <property type="entry name" value="WHD_MalT"/>
</dbReference>
<dbReference type="Proteomes" id="UP001469365">
    <property type="component" value="Unassembled WGS sequence"/>
</dbReference>
<evidence type="ECO:0000256" key="1">
    <source>
        <dbReference type="ARBA" id="ARBA00023015"/>
    </source>
</evidence>
<dbReference type="InterPro" id="IPR036388">
    <property type="entry name" value="WH-like_DNA-bd_sf"/>
</dbReference>
<feature type="domain" description="HTH luxR-type" evidence="4">
    <location>
        <begin position="800"/>
        <end position="865"/>
    </location>
</feature>
<keyword evidence="2" id="KW-0238">DNA-binding</keyword>
<reference evidence="5 6" key="1">
    <citation type="submission" date="2024-04" db="EMBL/GenBank/DDBJ databases">
        <title>draft genome sequnece of Paenibacillus filicis.</title>
        <authorList>
            <person name="Kim D.-U."/>
        </authorList>
    </citation>
    <scope>NUCLEOTIDE SEQUENCE [LARGE SCALE GENOMIC DNA]</scope>
    <source>
        <strain evidence="5 6">KACC14197</strain>
    </source>
</reference>
<dbReference type="Gene3D" id="1.10.10.10">
    <property type="entry name" value="Winged helix-like DNA-binding domain superfamily/Winged helix DNA-binding domain"/>
    <property type="match status" value="1"/>
</dbReference>
<evidence type="ECO:0000313" key="5">
    <source>
        <dbReference type="EMBL" id="MEK8126674.1"/>
    </source>
</evidence>
<dbReference type="PANTHER" id="PTHR44688">
    <property type="entry name" value="DNA-BINDING TRANSCRIPTIONAL ACTIVATOR DEVR_DOSR"/>
    <property type="match status" value="1"/>
</dbReference>
<evidence type="ECO:0000256" key="3">
    <source>
        <dbReference type="ARBA" id="ARBA00023163"/>
    </source>
</evidence>
<dbReference type="InterPro" id="IPR016032">
    <property type="entry name" value="Sig_transdc_resp-reg_C-effctor"/>
</dbReference>
<protein>
    <submittedName>
        <fullName evidence="5">LuxR C-terminal-related transcriptional regulator</fullName>
    </submittedName>
</protein>
<dbReference type="Pfam" id="PF13191">
    <property type="entry name" value="AAA_16"/>
    <property type="match status" value="1"/>
</dbReference>
<dbReference type="PANTHER" id="PTHR44688:SF16">
    <property type="entry name" value="DNA-BINDING TRANSCRIPTIONAL ACTIVATOR DEVR_DOSR"/>
    <property type="match status" value="1"/>
</dbReference>
<keyword evidence="1" id="KW-0805">Transcription regulation</keyword>
<dbReference type="Gene3D" id="3.40.50.300">
    <property type="entry name" value="P-loop containing nucleotide triphosphate hydrolases"/>
    <property type="match status" value="1"/>
</dbReference>
<dbReference type="CDD" id="cd06170">
    <property type="entry name" value="LuxR_C_like"/>
    <property type="match status" value="1"/>
</dbReference>